<accession>A0A9E3H6P3</accession>
<evidence type="ECO:0000259" key="2">
    <source>
        <dbReference type="Pfam" id="PF13464"/>
    </source>
</evidence>
<dbReference type="AlphaFoldDB" id="A0A9E3H6P3"/>
<dbReference type="Gene3D" id="1.10.260.40">
    <property type="entry name" value="lambda repressor-like DNA-binding domains"/>
    <property type="match status" value="1"/>
</dbReference>
<feature type="domain" description="Cytoskeleton protein RodZ-like C-terminal" evidence="2">
    <location>
        <begin position="188"/>
        <end position="254"/>
    </location>
</feature>
<keyword evidence="1" id="KW-0812">Transmembrane</keyword>
<feature type="transmembrane region" description="Helical" evidence="1">
    <location>
        <begin position="119"/>
        <end position="140"/>
    </location>
</feature>
<evidence type="ECO:0000313" key="3">
    <source>
        <dbReference type="EMBL" id="MBW4431641.1"/>
    </source>
</evidence>
<sequence length="263" mass="29410">MKWLNKKNKHEFVNSLDQQRREKLVAMGAQLSSSRQEKDLSLDEMVVMTRIPRRLLQAIEEGNLQELPEPVYIQGLIRQFADALGLNGAEFAGDFPIGTNRVSLKPGWKNTSVGELRPFHLYLLYILMIFCSVGGLSQLLNANALQTANNNQNISKQNQQTVNPSQKFQPVSDMTSNLNNAQQVQIGLTLTEKSWIQVLVDGKVEYEGELPEGTHRIWKAQEQLTVKTDNAGGVLVSINKEKAKQLGEPGKQKEVTIAANTRS</sequence>
<reference evidence="3" key="1">
    <citation type="submission" date="2021-05" db="EMBL/GenBank/DDBJ databases">
        <authorList>
            <person name="Pietrasiak N."/>
            <person name="Ward R."/>
            <person name="Stajich J.E."/>
            <person name="Kurbessoian T."/>
        </authorList>
    </citation>
    <scope>NUCLEOTIDE SEQUENCE</scope>
    <source>
        <strain evidence="3">HA4357-MV3</strain>
    </source>
</reference>
<comment type="caution">
    <text evidence="3">The sequence shown here is derived from an EMBL/GenBank/DDBJ whole genome shotgun (WGS) entry which is preliminary data.</text>
</comment>
<dbReference type="PANTHER" id="PTHR34475:SF1">
    <property type="entry name" value="CYTOSKELETON PROTEIN RODZ"/>
    <property type="match status" value="1"/>
</dbReference>
<dbReference type="InterPro" id="IPR010982">
    <property type="entry name" value="Lambda_DNA-bd_dom_sf"/>
</dbReference>
<dbReference type="Pfam" id="PF13413">
    <property type="entry name" value="HTH_25"/>
    <property type="match status" value="1"/>
</dbReference>
<evidence type="ECO:0000256" key="1">
    <source>
        <dbReference type="SAM" id="Phobius"/>
    </source>
</evidence>
<dbReference type="Proteomes" id="UP000813215">
    <property type="component" value="Unassembled WGS sequence"/>
</dbReference>
<dbReference type="InterPro" id="IPR025194">
    <property type="entry name" value="RodZ-like_C"/>
</dbReference>
<dbReference type="GO" id="GO:0003677">
    <property type="term" value="F:DNA binding"/>
    <property type="evidence" value="ECO:0007669"/>
    <property type="project" value="InterPro"/>
</dbReference>
<keyword evidence="1" id="KW-1133">Transmembrane helix</keyword>
<dbReference type="EMBL" id="JAHHHW010000073">
    <property type="protein sequence ID" value="MBW4431641.1"/>
    <property type="molecule type" value="Genomic_DNA"/>
</dbReference>
<protein>
    <submittedName>
        <fullName evidence="3">DUF4115 domain-containing protein</fullName>
    </submittedName>
</protein>
<proteinExistence type="predicted"/>
<reference evidence="3" key="2">
    <citation type="journal article" date="2022" name="Microbiol. Resour. Announc.">
        <title>Metagenome Sequencing to Explore Phylogenomics of Terrestrial Cyanobacteria.</title>
        <authorList>
            <person name="Ward R.D."/>
            <person name="Stajich J.E."/>
            <person name="Johansen J.R."/>
            <person name="Huntemann M."/>
            <person name="Clum A."/>
            <person name="Foster B."/>
            <person name="Foster B."/>
            <person name="Roux S."/>
            <person name="Palaniappan K."/>
            <person name="Varghese N."/>
            <person name="Mukherjee S."/>
            <person name="Reddy T.B.K."/>
            <person name="Daum C."/>
            <person name="Copeland A."/>
            <person name="Chen I.A."/>
            <person name="Ivanova N.N."/>
            <person name="Kyrpides N.C."/>
            <person name="Shapiro N."/>
            <person name="Eloe-Fadrosh E.A."/>
            <person name="Pietrasiak N."/>
        </authorList>
    </citation>
    <scope>NUCLEOTIDE SEQUENCE</scope>
    <source>
        <strain evidence="3">HA4357-MV3</strain>
    </source>
</reference>
<evidence type="ECO:0000313" key="4">
    <source>
        <dbReference type="Proteomes" id="UP000813215"/>
    </source>
</evidence>
<dbReference type="InterPro" id="IPR050400">
    <property type="entry name" value="Bact_Cytoskel_RodZ"/>
</dbReference>
<organism evidence="3 4">
    <name type="scientific">Pelatocladus maniniholoensis HA4357-MV3</name>
    <dbReference type="NCBI Taxonomy" id="1117104"/>
    <lineage>
        <taxon>Bacteria</taxon>
        <taxon>Bacillati</taxon>
        <taxon>Cyanobacteriota</taxon>
        <taxon>Cyanophyceae</taxon>
        <taxon>Nostocales</taxon>
        <taxon>Nostocaceae</taxon>
        <taxon>Pelatocladus</taxon>
    </lineage>
</organism>
<keyword evidence="1" id="KW-0472">Membrane</keyword>
<dbReference type="Pfam" id="PF13464">
    <property type="entry name" value="RodZ_C"/>
    <property type="match status" value="1"/>
</dbReference>
<name>A0A9E3H6P3_9NOST</name>
<dbReference type="PANTHER" id="PTHR34475">
    <property type="match status" value="1"/>
</dbReference>
<gene>
    <name evidence="3" type="ORF">KME28_07910</name>
</gene>